<organism evidence="8 9">
    <name type="scientific">Glossina morsitans morsitans</name>
    <name type="common">Savannah tsetse fly</name>
    <dbReference type="NCBI Taxonomy" id="37546"/>
    <lineage>
        <taxon>Eukaryota</taxon>
        <taxon>Metazoa</taxon>
        <taxon>Ecdysozoa</taxon>
        <taxon>Arthropoda</taxon>
        <taxon>Hexapoda</taxon>
        <taxon>Insecta</taxon>
        <taxon>Pterygota</taxon>
        <taxon>Neoptera</taxon>
        <taxon>Endopterygota</taxon>
        <taxon>Diptera</taxon>
        <taxon>Brachycera</taxon>
        <taxon>Muscomorpha</taxon>
        <taxon>Hippoboscoidea</taxon>
        <taxon>Glossinidae</taxon>
        <taxon>Glossina</taxon>
    </lineage>
</organism>
<dbReference type="Pfam" id="PF00028">
    <property type="entry name" value="Cadherin"/>
    <property type="match status" value="1"/>
</dbReference>
<dbReference type="InterPro" id="IPR015919">
    <property type="entry name" value="Cadherin-like_sf"/>
</dbReference>
<keyword evidence="6" id="KW-0106">Calcium</keyword>
<dbReference type="GO" id="GO:0045337">
    <property type="term" value="P:farnesyl diphosphate biosynthetic process"/>
    <property type="evidence" value="ECO:0007669"/>
    <property type="project" value="TreeGrafter"/>
</dbReference>
<evidence type="ECO:0000256" key="5">
    <source>
        <dbReference type="ARBA" id="ARBA00033740"/>
    </source>
</evidence>
<dbReference type="PANTHER" id="PTHR11525:SF0">
    <property type="entry name" value="FARNESYL PYROPHOSPHATE SYNTHASE"/>
    <property type="match status" value="1"/>
</dbReference>
<dbReference type="Gene3D" id="2.60.40.60">
    <property type="entry name" value="Cadherins"/>
    <property type="match status" value="1"/>
</dbReference>
<dbReference type="EnsemblMetazoa" id="GMOY001057-RA">
    <property type="protein sequence ID" value="GMOY001057-PA"/>
    <property type="gene ID" value="GMOY001057"/>
</dbReference>
<evidence type="ECO:0000256" key="3">
    <source>
        <dbReference type="ARBA" id="ARBA00022723"/>
    </source>
</evidence>
<dbReference type="GO" id="GO:0004337">
    <property type="term" value="F:(2E,6E)-farnesyl diphosphate synthase activity"/>
    <property type="evidence" value="ECO:0007669"/>
    <property type="project" value="TreeGrafter"/>
</dbReference>
<name>A0A1B0FBX4_GLOMM</name>
<dbReference type="PROSITE" id="PS50268">
    <property type="entry name" value="CADHERIN_2"/>
    <property type="match status" value="1"/>
</dbReference>
<dbReference type="STRING" id="37546.A0A1B0FBX4"/>
<protein>
    <recommendedName>
        <fullName evidence="7">Cadherin domain-containing protein</fullName>
    </recommendedName>
</protein>
<accession>A0A1B0FBX4</accession>
<keyword evidence="3" id="KW-0479">Metal-binding</keyword>
<proteinExistence type="predicted"/>
<dbReference type="EMBL" id="CCAG010016283">
    <property type="status" value="NOT_ANNOTATED_CDS"/>
    <property type="molecule type" value="Genomic_DNA"/>
</dbReference>
<keyword evidence="4" id="KW-0460">Magnesium</keyword>
<keyword evidence="2" id="KW-0808">Transferase</keyword>
<dbReference type="InterPro" id="IPR008949">
    <property type="entry name" value="Isoprenoid_synthase_dom_sf"/>
</dbReference>
<dbReference type="GO" id="GO:0016020">
    <property type="term" value="C:membrane"/>
    <property type="evidence" value="ECO:0007669"/>
    <property type="project" value="InterPro"/>
</dbReference>
<reference evidence="8" key="1">
    <citation type="submission" date="2020-05" db="UniProtKB">
        <authorList>
            <consortium name="EnsemblMetazoa"/>
        </authorList>
    </citation>
    <scope>IDENTIFICATION</scope>
    <source>
        <strain evidence="8">Yale</strain>
    </source>
</reference>
<dbReference type="GO" id="GO:0042811">
    <property type="term" value="P:pheromone biosynthetic process"/>
    <property type="evidence" value="ECO:0007669"/>
    <property type="project" value="UniProtKB-ARBA"/>
</dbReference>
<evidence type="ECO:0000259" key="7">
    <source>
        <dbReference type="PROSITE" id="PS50268"/>
    </source>
</evidence>
<dbReference type="InterPro" id="IPR000092">
    <property type="entry name" value="Polyprenyl_synt"/>
</dbReference>
<dbReference type="SUPFAM" id="SSF49313">
    <property type="entry name" value="Cadherin-like"/>
    <property type="match status" value="1"/>
</dbReference>
<dbReference type="GO" id="GO:0007156">
    <property type="term" value="P:homophilic cell adhesion via plasma membrane adhesion molecules"/>
    <property type="evidence" value="ECO:0007669"/>
    <property type="project" value="InterPro"/>
</dbReference>
<evidence type="ECO:0000256" key="6">
    <source>
        <dbReference type="PROSITE-ProRule" id="PRU00043"/>
    </source>
</evidence>
<dbReference type="GO" id="GO:0004161">
    <property type="term" value="F:dimethylallyltranstransferase activity"/>
    <property type="evidence" value="ECO:0007669"/>
    <property type="project" value="TreeGrafter"/>
</dbReference>
<dbReference type="GO" id="GO:0005509">
    <property type="term" value="F:calcium ion binding"/>
    <property type="evidence" value="ECO:0007669"/>
    <property type="project" value="UniProtKB-UniRule"/>
</dbReference>
<dbReference type="Pfam" id="PF00348">
    <property type="entry name" value="polyprenyl_synt"/>
    <property type="match status" value="1"/>
</dbReference>
<evidence type="ECO:0000313" key="8">
    <source>
        <dbReference type="EnsemblMetazoa" id="GMOY001057-PA"/>
    </source>
</evidence>
<evidence type="ECO:0000256" key="1">
    <source>
        <dbReference type="ARBA" id="ARBA00001946"/>
    </source>
</evidence>
<dbReference type="VEuPathDB" id="VectorBase:GMOY001057"/>
<dbReference type="CDD" id="cd11304">
    <property type="entry name" value="Cadherin_repeat"/>
    <property type="match status" value="1"/>
</dbReference>
<evidence type="ECO:0000256" key="4">
    <source>
        <dbReference type="ARBA" id="ARBA00022842"/>
    </source>
</evidence>
<comment type="pathway">
    <text evidence="5">Pheromone biosynthesis.</text>
</comment>
<dbReference type="Proteomes" id="UP000092444">
    <property type="component" value="Unassembled WGS sequence"/>
</dbReference>
<keyword evidence="9" id="KW-1185">Reference proteome</keyword>
<dbReference type="InterPro" id="IPR002126">
    <property type="entry name" value="Cadherin-like_dom"/>
</dbReference>
<dbReference type="SUPFAM" id="SSF48576">
    <property type="entry name" value="Terpenoid synthases"/>
    <property type="match status" value="1"/>
</dbReference>
<sequence length="210" mass="23425">MHLFHEMTFITTCGQSLDILNSNESVSTFTMDTYKTIAANKTSNYAFYLPIAAATHLAALKDAEALRQSKMIAIKCKTISWIVSVNQKSWVNWVLTYKIINVPVDNGSLDGATFGYPIMKIEASDADSVVKAEIRFKLLSEPSRLFGIEEFTGKLRLISNIESSDTRIYGFDVKATDRAETDDGLSSIANVFVYNLIICEELHNDCSKIL</sequence>
<dbReference type="GO" id="GO:0005737">
    <property type="term" value="C:cytoplasm"/>
    <property type="evidence" value="ECO:0007669"/>
    <property type="project" value="TreeGrafter"/>
</dbReference>
<comment type="cofactor">
    <cofactor evidence="1">
        <name>Mg(2+)</name>
        <dbReference type="ChEBI" id="CHEBI:18420"/>
    </cofactor>
</comment>
<evidence type="ECO:0000256" key="2">
    <source>
        <dbReference type="ARBA" id="ARBA00022679"/>
    </source>
</evidence>
<evidence type="ECO:0000313" key="9">
    <source>
        <dbReference type="Proteomes" id="UP000092444"/>
    </source>
</evidence>
<feature type="domain" description="Cadherin" evidence="7">
    <location>
        <begin position="115"/>
        <end position="193"/>
    </location>
</feature>
<dbReference type="Gene3D" id="1.10.600.10">
    <property type="entry name" value="Farnesyl Diphosphate Synthase"/>
    <property type="match status" value="1"/>
</dbReference>
<dbReference type="PANTHER" id="PTHR11525">
    <property type="entry name" value="FARNESYL-PYROPHOSPHATE SYNTHETASE"/>
    <property type="match status" value="1"/>
</dbReference>
<dbReference type="InterPro" id="IPR039702">
    <property type="entry name" value="FPS1-like"/>
</dbReference>
<dbReference type="AlphaFoldDB" id="A0A1B0FBX4"/>